<dbReference type="Proteomes" id="UP000007879">
    <property type="component" value="Unassembled WGS sequence"/>
</dbReference>
<protein>
    <recommendedName>
        <fullName evidence="3">Ig-like domain-containing protein</fullName>
    </recommendedName>
</protein>
<evidence type="ECO:0000313" key="2">
    <source>
        <dbReference type="Proteomes" id="UP000007879"/>
    </source>
</evidence>
<sequence>MLFLLLLFLSSAAIYENTELIIISPPFSVNASLGSTAEFNCTCHYCVGQFWLVNGVSANYQVNYNKGVRSTMSSNNGNNRSYTLTMPASVQLNGSTIECVAYNESSQSTSAAKLLVQGLLSGVANVAITQFNSTTLILQYLAPFTLAGIPILYYNILILPTNLSVNITDTQFHLHISEYCISYNISITPWNIVGMGNATTLSDIVIHQVPAITMPQLIQEYKSNSETLHVYYEVQYNTSCKGTVPQSVSLTINQEKDHYCSLVSPVANNCTITTADIDNNVNVTINITEVLGYGANYVINMSLFNANNIKTEDFIFNISRHISRYCSCYNNS</sequence>
<reference evidence="1" key="2">
    <citation type="submission" date="2024-06" db="UniProtKB">
        <authorList>
            <consortium name="EnsemblMetazoa"/>
        </authorList>
    </citation>
    <scope>IDENTIFICATION</scope>
</reference>
<dbReference type="InterPro" id="IPR013783">
    <property type="entry name" value="Ig-like_fold"/>
</dbReference>
<dbReference type="KEGG" id="aqu:109581296"/>
<keyword evidence="2" id="KW-1185">Reference proteome</keyword>
<name>A0AAN0J2A6_AMPQE</name>
<dbReference type="InterPro" id="IPR036116">
    <property type="entry name" value="FN3_sf"/>
</dbReference>
<evidence type="ECO:0000313" key="1">
    <source>
        <dbReference type="EnsemblMetazoa" id="XP_019850862.1"/>
    </source>
</evidence>
<evidence type="ECO:0008006" key="3">
    <source>
        <dbReference type="Google" id="ProtNLM"/>
    </source>
</evidence>
<dbReference type="RefSeq" id="XP_019850862.1">
    <property type="nucleotide sequence ID" value="XM_019995303.1"/>
</dbReference>
<dbReference type="SUPFAM" id="SSF49265">
    <property type="entry name" value="Fibronectin type III"/>
    <property type="match status" value="1"/>
</dbReference>
<dbReference type="EnsemblMetazoa" id="XM_019995303.1">
    <property type="protein sequence ID" value="XP_019850862.1"/>
    <property type="gene ID" value="LOC109581296"/>
</dbReference>
<proteinExistence type="predicted"/>
<reference evidence="2" key="1">
    <citation type="journal article" date="2010" name="Nature">
        <title>The Amphimedon queenslandica genome and the evolution of animal complexity.</title>
        <authorList>
            <person name="Srivastava M."/>
            <person name="Simakov O."/>
            <person name="Chapman J."/>
            <person name="Fahey B."/>
            <person name="Gauthier M.E."/>
            <person name="Mitros T."/>
            <person name="Richards G.S."/>
            <person name="Conaco C."/>
            <person name="Dacre M."/>
            <person name="Hellsten U."/>
            <person name="Larroux C."/>
            <person name="Putnam N.H."/>
            <person name="Stanke M."/>
            <person name="Adamska M."/>
            <person name="Darling A."/>
            <person name="Degnan S.M."/>
            <person name="Oakley T.H."/>
            <person name="Plachetzki D.C."/>
            <person name="Zhai Y."/>
            <person name="Adamski M."/>
            <person name="Calcino A."/>
            <person name="Cummins S.F."/>
            <person name="Goodstein D.M."/>
            <person name="Harris C."/>
            <person name="Jackson D.J."/>
            <person name="Leys S.P."/>
            <person name="Shu S."/>
            <person name="Woodcroft B.J."/>
            <person name="Vervoort M."/>
            <person name="Kosik K.S."/>
            <person name="Manning G."/>
            <person name="Degnan B.M."/>
            <person name="Rokhsar D.S."/>
        </authorList>
    </citation>
    <scope>NUCLEOTIDE SEQUENCE [LARGE SCALE GENOMIC DNA]</scope>
</reference>
<accession>A0AAN0J2A6</accession>
<organism evidence="1 2">
    <name type="scientific">Amphimedon queenslandica</name>
    <name type="common">Sponge</name>
    <dbReference type="NCBI Taxonomy" id="400682"/>
    <lineage>
        <taxon>Eukaryota</taxon>
        <taxon>Metazoa</taxon>
        <taxon>Porifera</taxon>
        <taxon>Demospongiae</taxon>
        <taxon>Heteroscleromorpha</taxon>
        <taxon>Haplosclerida</taxon>
        <taxon>Niphatidae</taxon>
        <taxon>Amphimedon</taxon>
    </lineage>
</organism>
<dbReference type="Gene3D" id="2.60.40.10">
    <property type="entry name" value="Immunoglobulins"/>
    <property type="match status" value="1"/>
</dbReference>
<dbReference type="AlphaFoldDB" id="A0AAN0J2A6"/>
<dbReference type="SUPFAM" id="SSF48726">
    <property type="entry name" value="Immunoglobulin"/>
    <property type="match status" value="1"/>
</dbReference>
<dbReference type="GeneID" id="109581296"/>
<dbReference type="InterPro" id="IPR036179">
    <property type="entry name" value="Ig-like_dom_sf"/>
</dbReference>